<dbReference type="GO" id="GO:0032259">
    <property type="term" value="P:methylation"/>
    <property type="evidence" value="ECO:0007669"/>
    <property type="project" value="UniProtKB-KW"/>
</dbReference>
<organism evidence="6 7">
    <name type="scientific">Gleimia hominis</name>
    <dbReference type="NCBI Taxonomy" id="595468"/>
    <lineage>
        <taxon>Bacteria</taxon>
        <taxon>Bacillati</taxon>
        <taxon>Actinomycetota</taxon>
        <taxon>Actinomycetes</taxon>
        <taxon>Actinomycetales</taxon>
        <taxon>Actinomycetaceae</taxon>
        <taxon>Gleimia</taxon>
    </lineage>
</organism>
<evidence type="ECO:0000313" key="7">
    <source>
        <dbReference type="Proteomes" id="UP001247542"/>
    </source>
</evidence>
<keyword evidence="3" id="KW-0808">Transferase</keyword>
<reference evidence="6 7" key="1">
    <citation type="submission" date="2023-06" db="EMBL/GenBank/DDBJ databases">
        <title>Draft genome sequence of Gleimia hominis type strain CCUG 57540T.</title>
        <authorList>
            <person name="Salva-Serra F."/>
            <person name="Cardew S."/>
            <person name="Jensie Markopoulos S."/>
            <person name="Ohlen M."/>
            <person name="Inganas E."/>
            <person name="Svensson-Stadler L."/>
            <person name="Moore E.R.B."/>
        </authorList>
    </citation>
    <scope>NUCLEOTIDE SEQUENCE [LARGE SCALE GENOMIC DNA]</scope>
    <source>
        <strain evidence="6 7">CCUG 57540</strain>
    </source>
</reference>
<dbReference type="Proteomes" id="UP001247542">
    <property type="component" value="Unassembled WGS sequence"/>
</dbReference>
<evidence type="ECO:0000256" key="2">
    <source>
        <dbReference type="ARBA" id="ARBA00022603"/>
    </source>
</evidence>
<dbReference type="EMBL" id="JASXSX010000008">
    <property type="protein sequence ID" value="MDT3768196.1"/>
    <property type="molecule type" value="Genomic_DNA"/>
</dbReference>
<comment type="catalytic activity">
    <reaction evidence="5">
        <text>a 2'-deoxyadenosine in DNA + S-adenosyl-L-methionine = an N(6)-methyl-2'-deoxyadenosine in DNA + S-adenosyl-L-homocysteine + H(+)</text>
        <dbReference type="Rhea" id="RHEA:15197"/>
        <dbReference type="Rhea" id="RHEA-COMP:12418"/>
        <dbReference type="Rhea" id="RHEA-COMP:12419"/>
        <dbReference type="ChEBI" id="CHEBI:15378"/>
        <dbReference type="ChEBI" id="CHEBI:57856"/>
        <dbReference type="ChEBI" id="CHEBI:59789"/>
        <dbReference type="ChEBI" id="CHEBI:90615"/>
        <dbReference type="ChEBI" id="CHEBI:90616"/>
        <dbReference type="EC" id="2.1.1.72"/>
    </reaction>
</comment>
<evidence type="ECO:0000256" key="3">
    <source>
        <dbReference type="ARBA" id="ARBA00022679"/>
    </source>
</evidence>
<evidence type="ECO:0000256" key="1">
    <source>
        <dbReference type="ARBA" id="ARBA00011900"/>
    </source>
</evidence>
<keyword evidence="7" id="KW-1185">Reference proteome</keyword>
<accession>A0ABU3ICU7</accession>
<proteinExistence type="predicted"/>
<dbReference type="Pfam" id="PF02086">
    <property type="entry name" value="MethyltransfD12"/>
    <property type="match status" value="1"/>
</dbReference>
<dbReference type="RefSeq" id="WP_313274687.1">
    <property type="nucleotide sequence ID" value="NZ_JASXSX010000008.1"/>
</dbReference>
<dbReference type="InterPro" id="IPR002052">
    <property type="entry name" value="DNA_methylase_N6_adenine_CS"/>
</dbReference>
<dbReference type="SUPFAM" id="SSF53335">
    <property type="entry name" value="S-adenosyl-L-methionine-dependent methyltransferases"/>
    <property type="match status" value="1"/>
</dbReference>
<dbReference type="InterPro" id="IPR012327">
    <property type="entry name" value="MeTrfase_D12"/>
</dbReference>
<comment type="caution">
    <text evidence="6">The sequence shown here is derived from an EMBL/GenBank/DDBJ whole genome shotgun (WGS) entry which is preliminary data.</text>
</comment>
<dbReference type="GO" id="GO:0008168">
    <property type="term" value="F:methyltransferase activity"/>
    <property type="evidence" value="ECO:0007669"/>
    <property type="project" value="UniProtKB-KW"/>
</dbReference>
<protein>
    <recommendedName>
        <fullName evidence="1">site-specific DNA-methyltransferase (adenine-specific)</fullName>
        <ecNumber evidence="1">2.1.1.72</ecNumber>
    </recommendedName>
</protein>
<dbReference type="EC" id="2.1.1.72" evidence="1"/>
<keyword evidence="4" id="KW-0949">S-adenosyl-L-methionine</keyword>
<gene>
    <name evidence="6" type="ORF">QS713_09000</name>
</gene>
<dbReference type="PROSITE" id="PS00092">
    <property type="entry name" value="N6_MTASE"/>
    <property type="match status" value="1"/>
</dbReference>
<evidence type="ECO:0000256" key="5">
    <source>
        <dbReference type="ARBA" id="ARBA00047942"/>
    </source>
</evidence>
<evidence type="ECO:0000313" key="6">
    <source>
        <dbReference type="EMBL" id="MDT3768196.1"/>
    </source>
</evidence>
<name>A0ABU3ICU7_9ACTO</name>
<keyword evidence="2 6" id="KW-0489">Methyltransferase</keyword>
<sequence length="389" mass="43968">MRKVLSQSAVDDEEGALQSALVWAKEGIKYTGSKQKLLRPIFEITKNVARDTVLDLFSGTTRVSRLFAGMGSTVTSNDCSVWSSCFATAYLLNKNEGAEYTELINHLNNLKPISGWFTENYGGVDNHGSAVQDSGRKALWQLHNSMKLDAIREEIDRLSLSRVERAIALTSLIYALDQVENTIGHFAAYLKNWSPRSYKQIQLKVPNLEPQFKDHLVFQCDADELVSALLNTGKEYDMAYLDPPYGSNNEKMPPSRVRYASYYHIWKTVILNDKPDVFGAARRREDSRDTVSASQFEEFRRNSEGKSLALSALDSVIRKTPAKYILLSYSNGGRATYSELLEILSANGALVKSAQIEYKRNVMANMTWTNEWTPPLDTPNIEYLFLLRK</sequence>
<evidence type="ECO:0000256" key="4">
    <source>
        <dbReference type="ARBA" id="ARBA00022691"/>
    </source>
</evidence>
<dbReference type="InterPro" id="IPR029063">
    <property type="entry name" value="SAM-dependent_MTases_sf"/>
</dbReference>